<name>A0A7S4LG59_9EUGL</name>
<protein>
    <recommendedName>
        <fullName evidence="2">Endonuclease/exonuclease/phosphatase domain-containing protein</fullName>
    </recommendedName>
</protein>
<sequence length="1240" mass="136373">MPRSQFTGFIDWLRHTDDLTDLGVVAPSIPLAACWDCAAVTASTEPPELWRCGSCGGRSRLRIEAPAPRPTSRVQEAYVGDFPSRCPAVARWVVSFLQGLPRDYVSLLVVQLRLWASACRRRIASPARLKGFVVSPLLQHGSQLLLLSRSSQGAVPGAHVPLPVDAPPIFLFAQSLCHSCARPGVLDASGFSPFPGVAHAAVCLCGSGSFAVKDAARRSHVFVQGVELGPVLPVTVLSRACALADVGLPRLPAWASSFADGGRDSPTTHAWRVLGLQCGGVATRVGQLCDIILPIDPDVVFLQELWGADLDDRDLLDCYVVVCSDLQRRGCGLGYLLHVRLGLQYNPQNPHSPVVIVSDTRCLFALLVSYQSSAVLLCSVHVDPSLRARAVEDVLRTISDLVAVLRVSSVIVQGDFNMQYSPRCMLARSLRPTGCLRGLRLPYPTGEPTNFVPRAGLLWSATEIDYLLISRPLQCTDKALVPGVSTHLAFSCVVTGVGGSAVSFRRYSFPNLPAESRCMLVCLLSLYWWWLAHHRCHPDVWVWCYRSLADVYVPLTTSPRLSTLVLRRGRQLVEMGGVPDLHQWSQELRDHLVMHGLRLPVTIAGSVSITSQVSRKVRQATSVPSPYPDLAPCAGVVHATEAEAMQEAVKQLKFYHASKGESVGVIPLFSDAALGEQVYPPDDPSFDVLLWCLRRRVTPQSLSVLQYWLARQPAGPEFTADWLLRACRHAGSDVTTLDDLPMSLLTRLSWSGTMALRYYISLLQKFPAALSNVAVQLGIYKANGPRHVFTSFRPIKEGSAPNRLEARIVHEQTSLRAEIVGSVWGATFAYRKEVSTVHLSFACRALTAATLHARGEAHQFAGDESGAFDAPVREAVRDYSRSVPGMCHYGVWSHGFYGRQRVRLWTVRGLSPAVRTEIGFSQGCSFAACAYNEWGTLRTRGLYSRIAQSAYAGTLPMHEVSWSDDRRWFGNSLREVAWVAEQAHRLSLDACAPSNHSKFEYTHLCLQPDGTVACVPGDVFFYGGVARATTDPPVLVGVPLCPDTVPPKLPRRFADGVRVLRVFFARYSPTFLLSVRCVSAFLLSRADFVASGSFLPSSFVRSARTQVDKLYRELLWLPQDILLADLHLPVCAGGWSLTDCTQRWLMRSVMSFHQALNCRNATARKAIAEQRDCPLPLGQDDWSQFRFTLDTMGLSLDPGVFWGGGGRSSHNWPTTCDLPELCMCALTLAYCRPVTTFARL</sequence>
<dbReference type="Gene3D" id="3.60.10.10">
    <property type="entry name" value="Endonuclease/exonuclease/phosphatase"/>
    <property type="match status" value="1"/>
</dbReference>
<reference evidence="1" key="1">
    <citation type="submission" date="2021-01" db="EMBL/GenBank/DDBJ databases">
        <authorList>
            <person name="Corre E."/>
            <person name="Pelletier E."/>
            <person name="Niang G."/>
            <person name="Scheremetjew M."/>
            <person name="Finn R."/>
            <person name="Kale V."/>
            <person name="Holt S."/>
            <person name="Cochrane G."/>
            <person name="Meng A."/>
            <person name="Brown T."/>
            <person name="Cohen L."/>
        </authorList>
    </citation>
    <scope>NUCLEOTIDE SEQUENCE</scope>
    <source>
        <strain evidence="1">CCMP1594</strain>
    </source>
</reference>
<accession>A0A7S4LG59</accession>
<dbReference type="AlphaFoldDB" id="A0A7S4LG59"/>
<dbReference type="SUPFAM" id="SSF56219">
    <property type="entry name" value="DNase I-like"/>
    <property type="match status" value="1"/>
</dbReference>
<gene>
    <name evidence="1" type="ORF">EGYM00163_LOCUS38484</name>
</gene>
<organism evidence="1">
    <name type="scientific">Eutreptiella gymnastica</name>
    <dbReference type="NCBI Taxonomy" id="73025"/>
    <lineage>
        <taxon>Eukaryota</taxon>
        <taxon>Discoba</taxon>
        <taxon>Euglenozoa</taxon>
        <taxon>Euglenida</taxon>
        <taxon>Spirocuta</taxon>
        <taxon>Euglenophyceae</taxon>
        <taxon>Eutreptiales</taxon>
        <taxon>Eutreptiaceae</taxon>
        <taxon>Eutreptiella</taxon>
    </lineage>
</organism>
<dbReference type="EMBL" id="HBJA01111603">
    <property type="protein sequence ID" value="CAE0827223.1"/>
    <property type="molecule type" value="Transcribed_RNA"/>
</dbReference>
<proteinExistence type="predicted"/>
<evidence type="ECO:0008006" key="2">
    <source>
        <dbReference type="Google" id="ProtNLM"/>
    </source>
</evidence>
<dbReference type="InterPro" id="IPR036691">
    <property type="entry name" value="Endo/exonu/phosph_ase_sf"/>
</dbReference>
<evidence type="ECO:0000313" key="1">
    <source>
        <dbReference type="EMBL" id="CAE0827223.1"/>
    </source>
</evidence>